<dbReference type="GO" id="GO:0006355">
    <property type="term" value="P:regulation of DNA-templated transcription"/>
    <property type="evidence" value="ECO:0007669"/>
    <property type="project" value="InterPro"/>
</dbReference>
<evidence type="ECO:0000313" key="1">
    <source>
        <dbReference type="EMBL" id="XBV47511.1"/>
    </source>
</evidence>
<gene>
    <name evidence="1" type="ORF">AAF463_24625</name>
</gene>
<organism evidence="1">
    <name type="scientific">Pantoea sp. BJ2</name>
    <dbReference type="NCBI Taxonomy" id="3141322"/>
    <lineage>
        <taxon>Bacteria</taxon>
        <taxon>Pseudomonadati</taxon>
        <taxon>Pseudomonadota</taxon>
        <taxon>Gammaproteobacteria</taxon>
        <taxon>Enterobacterales</taxon>
        <taxon>Erwiniaceae</taxon>
        <taxon>Pantoea</taxon>
    </lineage>
</organism>
<dbReference type="InterPro" id="IPR016032">
    <property type="entry name" value="Sig_transdc_resp-reg_C-effctor"/>
</dbReference>
<reference evidence="1" key="1">
    <citation type="submission" date="2024-06" db="EMBL/GenBank/DDBJ databases">
        <title>Multiomics insights into the TNT degradation mechanism by Pantoea sp. BJ2 isolated from an ammunition destruction site.</title>
        <authorList>
            <person name="Luo J."/>
        </authorList>
    </citation>
    <scope>NUCLEOTIDE SEQUENCE</scope>
    <source>
        <strain evidence="1">BJ2</strain>
        <plasmid evidence="1">plasmindB</plasmid>
    </source>
</reference>
<keyword evidence="1" id="KW-0614">Plasmid</keyword>
<proteinExistence type="predicted"/>
<name>A0AAU7U411_9GAMM</name>
<evidence type="ECO:0008006" key="2">
    <source>
        <dbReference type="Google" id="ProtNLM"/>
    </source>
</evidence>
<dbReference type="RefSeq" id="WP_350262552.1">
    <property type="nucleotide sequence ID" value="NZ_CP158294.1"/>
</dbReference>
<dbReference type="AlphaFoldDB" id="A0AAU7U411"/>
<accession>A0AAU7U411</accession>
<dbReference type="EMBL" id="CP158294">
    <property type="protein sequence ID" value="XBV47511.1"/>
    <property type="molecule type" value="Genomic_DNA"/>
</dbReference>
<sequence>MHTDEKIKNLLGASGFDISYLIKLDCENNKIIIPARAIVIKVNEYQKRLMICIMNNINCKREIIRIVWPDKHMYVNDNNYHQLVFQLRRLFQKNGLSRDLISTIPFYGLTINENRLKSLSRFNDDLITSTLSETKINEKKTSFLSNIYAKQKQ</sequence>
<dbReference type="GO" id="GO:0003677">
    <property type="term" value="F:DNA binding"/>
    <property type="evidence" value="ECO:0007669"/>
    <property type="project" value="InterPro"/>
</dbReference>
<protein>
    <recommendedName>
        <fullName evidence="2">OmpR/PhoB-type domain-containing protein</fullName>
    </recommendedName>
</protein>
<dbReference type="Gene3D" id="1.10.10.10">
    <property type="entry name" value="Winged helix-like DNA-binding domain superfamily/Winged helix DNA-binding domain"/>
    <property type="match status" value="1"/>
</dbReference>
<dbReference type="SUPFAM" id="SSF46894">
    <property type="entry name" value="C-terminal effector domain of the bipartite response regulators"/>
    <property type="match status" value="1"/>
</dbReference>
<geneLocation type="plasmid" evidence="1">
    <name>plasmindB</name>
</geneLocation>
<dbReference type="InterPro" id="IPR036388">
    <property type="entry name" value="WH-like_DNA-bd_sf"/>
</dbReference>